<dbReference type="EMBL" id="BPTR01000001">
    <property type="protein sequence ID" value="GJG27575.1"/>
    <property type="molecule type" value="Genomic_DNA"/>
</dbReference>
<sequence length="155" mass="17126">MIKTFIMRKFILAFIFAICVFAAKAADKSLIITFNDNTTQIFALSDLPNIKMQNDKMTIVAGLTTAEYDLYKVRTFTFGESTGIEDVTNEKLTFEGNSLIIPGSSNQIRIFSINGMCVSLDSTQLGSFTVLNLESLPQGVYVINTNGKSVKITKK</sequence>
<evidence type="ECO:0000313" key="3">
    <source>
        <dbReference type="EMBL" id="GJG27575.1"/>
    </source>
</evidence>
<feature type="chain" id="PRO_5041343752" description="Secretion system C-terminal sorting domain-containing protein" evidence="1">
    <location>
        <begin position="26"/>
        <end position="155"/>
    </location>
</feature>
<feature type="signal peptide" evidence="1">
    <location>
        <begin position="1"/>
        <end position="25"/>
    </location>
</feature>
<dbReference type="AlphaFoldDB" id="A0AA37HVH2"/>
<dbReference type="Proteomes" id="UP000887043">
    <property type="component" value="Unassembled WGS sequence"/>
</dbReference>
<name>A0AA37HVH2_SEGBR</name>
<gene>
    <name evidence="3" type="ORF">PRRU23_12750</name>
</gene>
<evidence type="ECO:0000313" key="4">
    <source>
        <dbReference type="Proteomes" id="UP000887043"/>
    </source>
</evidence>
<dbReference type="InterPro" id="IPR026444">
    <property type="entry name" value="Secre_tail"/>
</dbReference>
<proteinExistence type="predicted"/>
<comment type="caution">
    <text evidence="3">The sequence shown here is derived from an EMBL/GenBank/DDBJ whole genome shotgun (WGS) entry which is preliminary data.</text>
</comment>
<dbReference type="Pfam" id="PF18962">
    <property type="entry name" value="Por_Secre_tail"/>
    <property type="match status" value="1"/>
</dbReference>
<organism evidence="3 4">
    <name type="scientific">Segatella bryantii</name>
    <name type="common">Prevotella bryantii</name>
    <dbReference type="NCBI Taxonomy" id="77095"/>
    <lineage>
        <taxon>Bacteria</taxon>
        <taxon>Pseudomonadati</taxon>
        <taxon>Bacteroidota</taxon>
        <taxon>Bacteroidia</taxon>
        <taxon>Bacteroidales</taxon>
        <taxon>Prevotellaceae</taxon>
        <taxon>Segatella</taxon>
    </lineage>
</organism>
<feature type="domain" description="Secretion system C-terminal sorting" evidence="2">
    <location>
        <begin position="104"/>
        <end position="155"/>
    </location>
</feature>
<dbReference type="NCBIfam" id="TIGR04183">
    <property type="entry name" value="Por_Secre_tail"/>
    <property type="match status" value="1"/>
</dbReference>
<evidence type="ECO:0000259" key="2">
    <source>
        <dbReference type="Pfam" id="PF18962"/>
    </source>
</evidence>
<reference evidence="3" key="1">
    <citation type="submission" date="2021-08" db="EMBL/GenBank/DDBJ databases">
        <title>Prevotella lacticifex sp. nov., isolated from rumen of cow.</title>
        <authorList>
            <person name="Shinkai T."/>
            <person name="Ikeyama N."/>
            <person name="Kumagai M."/>
            <person name="Ohmori H."/>
            <person name="Sakamoto M."/>
            <person name="Ohkuma M."/>
            <person name="Mitsumori M."/>
        </authorList>
    </citation>
    <scope>NUCLEOTIDE SEQUENCE</scope>
    <source>
        <strain evidence="3">DSM 11371</strain>
    </source>
</reference>
<keyword evidence="1" id="KW-0732">Signal</keyword>
<accession>A0AA37HVH2</accession>
<evidence type="ECO:0000256" key="1">
    <source>
        <dbReference type="SAM" id="SignalP"/>
    </source>
</evidence>
<protein>
    <recommendedName>
        <fullName evidence="2">Secretion system C-terminal sorting domain-containing protein</fullName>
    </recommendedName>
</protein>